<comment type="caution">
    <text evidence="1">The sequence shown here is derived from an EMBL/GenBank/DDBJ whole genome shotgun (WGS) entry which is preliminary data.</text>
</comment>
<keyword evidence="2" id="KW-1185">Reference proteome</keyword>
<accession>A0A069PPP0</accession>
<sequence>MVQWSAVQEVGATLDRRKASVMRATGENASYRESHERALLAMLLDGANGQRGLRAIERVQVLRDHADPA</sequence>
<proteinExistence type="predicted"/>
<protein>
    <submittedName>
        <fullName evidence="1">Uncharacterized protein</fullName>
    </submittedName>
</protein>
<dbReference type="AlphaFoldDB" id="A0A069PPP0"/>
<dbReference type="EMBL" id="JFHC01000017">
    <property type="protein sequence ID" value="KDR42422.1"/>
    <property type="molecule type" value="Genomic_DNA"/>
</dbReference>
<gene>
    <name evidence="1" type="ORF">BG61_09705</name>
</gene>
<name>A0A069PPP0_9BURK</name>
<reference evidence="1 2" key="1">
    <citation type="submission" date="2014-03" db="EMBL/GenBank/DDBJ databases">
        <title>Draft Genome Sequences of Four Burkholderia Strains.</title>
        <authorList>
            <person name="Liu X.Y."/>
            <person name="Li C.X."/>
            <person name="Xu J.H."/>
        </authorList>
    </citation>
    <scope>NUCLEOTIDE SEQUENCE [LARGE SCALE GENOMIC DNA]</scope>
    <source>
        <strain evidence="1 2">DSM 50014</strain>
    </source>
</reference>
<organism evidence="1 2">
    <name type="scientific">Caballeronia glathei</name>
    <dbReference type="NCBI Taxonomy" id="60547"/>
    <lineage>
        <taxon>Bacteria</taxon>
        <taxon>Pseudomonadati</taxon>
        <taxon>Pseudomonadota</taxon>
        <taxon>Betaproteobacteria</taxon>
        <taxon>Burkholderiales</taxon>
        <taxon>Burkholderiaceae</taxon>
        <taxon>Caballeronia</taxon>
    </lineage>
</organism>
<evidence type="ECO:0000313" key="2">
    <source>
        <dbReference type="Proteomes" id="UP000027466"/>
    </source>
</evidence>
<dbReference type="Proteomes" id="UP000027466">
    <property type="component" value="Unassembled WGS sequence"/>
</dbReference>
<evidence type="ECO:0000313" key="1">
    <source>
        <dbReference type="EMBL" id="KDR42422.1"/>
    </source>
</evidence>